<dbReference type="PANTHER" id="PTHR33165:SF57">
    <property type="entry name" value="OS10G0568000 PROTEIN"/>
    <property type="match status" value="1"/>
</dbReference>
<gene>
    <name evidence="2" type="primary">gb21345</name>
    <name evidence="2" type="ORF">PR202_gb21345</name>
</gene>
<organism evidence="2 3">
    <name type="scientific">Eleusine coracana subsp. coracana</name>
    <dbReference type="NCBI Taxonomy" id="191504"/>
    <lineage>
        <taxon>Eukaryota</taxon>
        <taxon>Viridiplantae</taxon>
        <taxon>Streptophyta</taxon>
        <taxon>Embryophyta</taxon>
        <taxon>Tracheophyta</taxon>
        <taxon>Spermatophyta</taxon>
        <taxon>Magnoliopsida</taxon>
        <taxon>Liliopsida</taxon>
        <taxon>Poales</taxon>
        <taxon>Poaceae</taxon>
        <taxon>PACMAD clade</taxon>
        <taxon>Chloridoideae</taxon>
        <taxon>Cynodonteae</taxon>
        <taxon>Eleusininae</taxon>
        <taxon>Eleusine</taxon>
    </lineage>
</organism>
<dbReference type="AlphaFoldDB" id="A0AAV5FAX7"/>
<accession>A0AAV5FAX7</accession>
<dbReference type="EMBL" id="BQKI01000084">
    <property type="protein sequence ID" value="GJN32814.1"/>
    <property type="molecule type" value="Genomic_DNA"/>
</dbReference>
<dbReference type="InterPro" id="IPR005174">
    <property type="entry name" value="KIB1-4_b-propeller"/>
</dbReference>
<evidence type="ECO:0000313" key="3">
    <source>
        <dbReference type="Proteomes" id="UP001054889"/>
    </source>
</evidence>
<comment type="caution">
    <text evidence="2">The sequence shown here is derived from an EMBL/GenBank/DDBJ whole genome shotgun (WGS) entry which is preliminary data.</text>
</comment>
<proteinExistence type="predicted"/>
<dbReference type="SUPFAM" id="SSF82171">
    <property type="entry name" value="DPP6 N-terminal domain-like"/>
    <property type="match status" value="1"/>
</dbReference>
<feature type="domain" description="KIB1-4 beta-propeller" evidence="1">
    <location>
        <begin position="97"/>
        <end position="351"/>
    </location>
</feature>
<name>A0AAV5FAX7_ELECO</name>
<evidence type="ECO:0000259" key="1">
    <source>
        <dbReference type="Pfam" id="PF03478"/>
    </source>
</evidence>
<dbReference type="Pfam" id="PF03478">
    <property type="entry name" value="Beta-prop_KIB1-4"/>
    <property type="match status" value="1"/>
</dbReference>
<protein>
    <recommendedName>
        <fullName evidence="1">KIB1-4 beta-propeller domain-containing protein</fullName>
    </recommendedName>
</protein>
<sequence>MHPHTCWGKKHLCCTLSSRSNFTRDWANLGGDGPIGLIADLVLANDVADYLRFRAVCRPWRRSSPDPRAGGLDRRFLPRQWIMLDKAITANPRCHRFLNISTGECIRMDLPELDELRCLAVTPEGLLLLLNETTLVVRLLNLLTRQLIHLPPVTTLLTEDERAMLSMGEMSLQVYGVGLADDASTVAVYFADPRVLVVAKPGDECWAVVYDGTLLSTVSSAGRFYCCIGIDVMVLDMDQQPRLVMAAENSSSIRFSEMAHSVHLVDNAGELMLVHRSLYRDSQNNHKRKYEVYRVDLDSGTLVPAKSFHGRAVFMGGNRTISVAAEAFPSVAADTLYLGCDFSERTGTGRYNLVDTSNKPIHNDSSADMYPCSIIHCLSRCVWGMGNFE</sequence>
<reference evidence="2" key="1">
    <citation type="journal article" date="2018" name="DNA Res.">
        <title>Multiple hybrid de novo genome assembly of finger millet, an orphan allotetraploid crop.</title>
        <authorList>
            <person name="Hatakeyama M."/>
            <person name="Aluri S."/>
            <person name="Balachadran M.T."/>
            <person name="Sivarajan S.R."/>
            <person name="Patrignani A."/>
            <person name="Gruter S."/>
            <person name="Poveda L."/>
            <person name="Shimizu-Inatsugi R."/>
            <person name="Baeten J."/>
            <person name="Francoijs K.J."/>
            <person name="Nataraja K.N."/>
            <person name="Reddy Y.A.N."/>
            <person name="Phadnis S."/>
            <person name="Ravikumar R.L."/>
            <person name="Schlapbach R."/>
            <person name="Sreeman S.M."/>
            <person name="Shimizu K.K."/>
        </authorList>
    </citation>
    <scope>NUCLEOTIDE SEQUENCE</scope>
</reference>
<dbReference type="PANTHER" id="PTHR33165">
    <property type="entry name" value="F-BOX DOMAIN CONTAINING PROTEIN-LIKE-RELATED"/>
    <property type="match status" value="1"/>
</dbReference>
<reference evidence="2" key="2">
    <citation type="submission" date="2021-12" db="EMBL/GenBank/DDBJ databases">
        <title>Resequencing data analysis of finger millet.</title>
        <authorList>
            <person name="Hatakeyama M."/>
            <person name="Aluri S."/>
            <person name="Balachadran M.T."/>
            <person name="Sivarajan S.R."/>
            <person name="Poveda L."/>
            <person name="Shimizu-Inatsugi R."/>
            <person name="Schlapbach R."/>
            <person name="Sreeman S.M."/>
            <person name="Shimizu K.K."/>
        </authorList>
    </citation>
    <scope>NUCLEOTIDE SEQUENCE</scope>
</reference>
<evidence type="ECO:0000313" key="2">
    <source>
        <dbReference type="EMBL" id="GJN32814.1"/>
    </source>
</evidence>
<keyword evidence="3" id="KW-1185">Reference proteome</keyword>
<dbReference type="Proteomes" id="UP001054889">
    <property type="component" value="Unassembled WGS sequence"/>
</dbReference>